<proteinExistence type="predicted"/>
<name>A0A098S016_9BACT</name>
<dbReference type="EMBL" id="JPOS01000090">
    <property type="protein sequence ID" value="KGE85456.1"/>
    <property type="molecule type" value="Genomic_DNA"/>
</dbReference>
<feature type="chain" id="PRO_5001947631" description="GWxTD domain-containing protein" evidence="1">
    <location>
        <begin position="21"/>
        <end position="485"/>
    </location>
</feature>
<protein>
    <recommendedName>
        <fullName evidence="2">GWxTD domain-containing protein</fullName>
    </recommendedName>
</protein>
<dbReference type="Proteomes" id="UP000029736">
    <property type="component" value="Unassembled WGS sequence"/>
</dbReference>
<dbReference type="STRING" id="1524460.IX84_28655"/>
<comment type="caution">
    <text evidence="3">The sequence shown here is derived from an EMBL/GenBank/DDBJ whole genome shotgun (WGS) entry which is preliminary data.</text>
</comment>
<dbReference type="NCBIfam" id="TIGR04514">
    <property type="entry name" value="GWxTD_dom"/>
    <property type="match status" value="1"/>
</dbReference>
<keyword evidence="4" id="KW-1185">Reference proteome</keyword>
<dbReference type="AlphaFoldDB" id="A0A098S016"/>
<evidence type="ECO:0000313" key="4">
    <source>
        <dbReference type="Proteomes" id="UP000029736"/>
    </source>
</evidence>
<gene>
    <name evidence="3" type="ORF">IX84_28655</name>
</gene>
<feature type="signal peptide" evidence="1">
    <location>
        <begin position="1"/>
        <end position="20"/>
    </location>
</feature>
<sequence length="485" mass="55677">MKKFILTMITSLCFTLGLFAIDASISFATFRTPDNPYIEVYLHIAGQTVTFNEMPDSLYQANVEVVILFKQGEEIVKFDKYALNSPLTKTRIDFIDLKRFALEPGDYNLVVAVSDLNEKDNAKEYNTNFSIGFPETEICQSGLTLLSSYTKAEPGQNNMFVKNGIKMEPLPFNFYSRHASRLIFYNEVYNSDQALGEDYLVSYSVEPANKENAKPIMIGHKRQKPAPIVPVLIGMDITELPSGNYNLIVEVRDRTKGLLSSKTVFFQRSNPFLEEAPIEMVDFDVKEEFVQLLDAEELEYSLRALTPKMPQNDVEAVNTMIKSENLEAQRLYLFSYWAGQSPNNPKTAYDKYMEIAAAVDKMYDSGFRHGFETDRGYYYLKYGQPDDMEMRDQEPSAPPYEIWTYYEFPYTNQNNVKFVFYNPSLSPGDYVLLHSTAIGERNNPGWLRELYRDAPANELNGNDPFGGTDVMDNFNRNASRVFRDY</sequence>
<dbReference type="RefSeq" id="WP_044228740.1">
    <property type="nucleotide sequence ID" value="NZ_CAKZLC010000102.1"/>
</dbReference>
<dbReference type="InterPro" id="IPR030959">
    <property type="entry name" value="GWxTD_dom"/>
</dbReference>
<dbReference type="OrthoDB" id="1522692at2"/>
<evidence type="ECO:0000256" key="1">
    <source>
        <dbReference type="SAM" id="SignalP"/>
    </source>
</evidence>
<evidence type="ECO:0000313" key="3">
    <source>
        <dbReference type="EMBL" id="KGE85456.1"/>
    </source>
</evidence>
<reference evidence="3 4" key="1">
    <citation type="journal article" date="2014" name="Int. J. Syst. Evol. Microbiol.">
        <title>Phaeodactylibacter xiamenensis gen. nov., sp. nov., a member of the family Saprospiraceae isolated from the marine alga Phaeodactylum tricornutum.</title>
        <authorList>
            <person name="Chen Z.Jr."/>
            <person name="Lei X."/>
            <person name="Lai Q."/>
            <person name="Li Y."/>
            <person name="Zhang B."/>
            <person name="Zhang J."/>
            <person name="Zhang H."/>
            <person name="Yang L."/>
            <person name="Zheng W."/>
            <person name="Tian Y."/>
            <person name="Yu Z."/>
            <person name="Xu H.Jr."/>
            <person name="Zheng T."/>
        </authorList>
    </citation>
    <scope>NUCLEOTIDE SEQUENCE [LARGE SCALE GENOMIC DNA]</scope>
    <source>
        <strain evidence="3 4">KD52</strain>
    </source>
</reference>
<evidence type="ECO:0000259" key="2">
    <source>
        <dbReference type="Pfam" id="PF20094"/>
    </source>
</evidence>
<organism evidence="3 4">
    <name type="scientific">Phaeodactylibacter xiamenensis</name>
    <dbReference type="NCBI Taxonomy" id="1524460"/>
    <lineage>
        <taxon>Bacteria</taxon>
        <taxon>Pseudomonadati</taxon>
        <taxon>Bacteroidota</taxon>
        <taxon>Saprospiria</taxon>
        <taxon>Saprospirales</taxon>
        <taxon>Haliscomenobacteraceae</taxon>
        <taxon>Phaeodactylibacter</taxon>
    </lineage>
</organism>
<keyword evidence="1" id="KW-0732">Signal</keyword>
<feature type="domain" description="GWxTD" evidence="2">
    <location>
        <begin position="329"/>
        <end position="436"/>
    </location>
</feature>
<dbReference type="Pfam" id="PF20094">
    <property type="entry name" value="GWxTD_dom"/>
    <property type="match status" value="1"/>
</dbReference>
<accession>A0A098S016</accession>